<name>U5ES46_9DIPT</name>
<dbReference type="SUPFAM" id="SSF56112">
    <property type="entry name" value="Protein kinase-like (PK-like)"/>
    <property type="match status" value="1"/>
</dbReference>
<feature type="non-terminal residue" evidence="4">
    <location>
        <position position="1"/>
    </location>
</feature>
<dbReference type="PANTHER" id="PTHR22961">
    <property type="entry name" value="SER/THR PROTEIN KINASE-TRB"/>
    <property type="match status" value="1"/>
</dbReference>
<organism evidence="4">
    <name type="scientific">Corethrella appendiculata</name>
    <dbReference type="NCBI Taxonomy" id="1370023"/>
    <lineage>
        <taxon>Eukaryota</taxon>
        <taxon>Metazoa</taxon>
        <taxon>Ecdysozoa</taxon>
        <taxon>Arthropoda</taxon>
        <taxon>Hexapoda</taxon>
        <taxon>Insecta</taxon>
        <taxon>Pterygota</taxon>
        <taxon>Neoptera</taxon>
        <taxon>Endopterygota</taxon>
        <taxon>Diptera</taxon>
        <taxon>Nematocera</taxon>
        <taxon>Culicoidea</taxon>
        <taxon>Chaoboridae</taxon>
        <taxon>Corethrella</taxon>
    </lineage>
</organism>
<dbReference type="SMART" id="SM00220">
    <property type="entry name" value="S_TKc"/>
    <property type="match status" value="1"/>
</dbReference>
<proteinExistence type="evidence at transcript level"/>
<dbReference type="GO" id="GO:0005524">
    <property type="term" value="F:ATP binding"/>
    <property type="evidence" value="ECO:0007669"/>
    <property type="project" value="InterPro"/>
</dbReference>
<keyword evidence="4" id="KW-0418">Kinase</keyword>
<keyword evidence="4" id="KW-0808">Transferase</keyword>
<dbReference type="InterPro" id="IPR000719">
    <property type="entry name" value="Prot_kinase_dom"/>
</dbReference>
<dbReference type="PROSITE" id="PS00108">
    <property type="entry name" value="PROTEIN_KINASE_ST"/>
    <property type="match status" value="1"/>
</dbReference>
<dbReference type="GO" id="GO:0004672">
    <property type="term" value="F:protein kinase activity"/>
    <property type="evidence" value="ECO:0007669"/>
    <property type="project" value="InterPro"/>
</dbReference>
<dbReference type="Gene3D" id="1.10.510.10">
    <property type="entry name" value="Transferase(Phosphotransferase) domain 1"/>
    <property type="match status" value="1"/>
</dbReference>
<evidence type="ECO:0000256" key="2">
    <source>
        <dbReference type="ARBA" id="ARBA00016813"/>
    </source>
</evidence>
<evidence type="ECO:0000259" key="3">
    <source>
        <dbReference type="PROSITE" id="PS50011"/>
    </source>
</evidence>
<dbReference type="InterPro" id="IPR008271">
    <property type="entry name" value="Ser/Thr_kinase_AS"/>
</dbReference>
<sequence length="692" mass="79639">KRLLGKRSSFDTNNTFGIIKRFKHDSASSTSSFHVVPNIDLQQQQQQQQPQALKNEFTTKTTISDTVNIPKYGTTVERNKVRRAGPFILGYEIEKSPVSSVTQYLARKEKTNEFYTLKILTCDNSVSKESLQGKMLLHTEYSLLSLLEDLDGVIHHHGLFTDYAFEEKTIEVNDKGPTSIYTGRLRKRIILVLDCLYSHEFCDKSSTYINLQKYISAHKFSEMEALLLFQKIIKIVEKLHERNIIHRDLKLNNIVLNRRTNQITITNFFLGKHLNHENDTLNDQRGSPAYIAPDILNSKPYKGKPSDMWALGVVLYTMIYGKFPFVDTTPSALFKKIRQADYVIPSNGRISDFTIKLIKSMLTLNPEERLTALEVKFQLEKVIKKLRGPKIDIKFDQVVPEMDTTNNDNDSDDNSIAFKKNFPSHELSKQPFSKLLNTLPLKRQNENFLKPRFLSVQRVGSNLWPSLLNTRTTPISSSGSNQTWLNWRQNRYRHILVPETNATDSSSNNNPSNNTNQGVLEIRIAANQNQQQPQQQQSTTDSNTLQSPILLRVDTHSVQQIFPNPSINSIQNSSFQNLYACFNEMFARGQIPSPSDNMREFNGVITLDIANKVINWMQLHFRNNEIVREIFANSGNKRNNVLEMLRRFGVQMEVLNGNISIKKEQTIEILMFLTYLLQIAGYNNNYFLNVRL</sequence>
<protein>
    <recommendedName>
        <fullName evidence="2">Serine/threonine-protein kinase 40</fullName>
    </recommendedName>
</protein>
<dbReference type="AlphaFoldDB" id="U5ES46"/>
<comment type="function">
    <text evidence="1">May be a negative regulator of NF-kappa-B and p53-mediated gene transcription.</text>
</comment>
<feature type="domain" description="Protein kinase" evidence="3">
    <location>
        <begin position="87"/>
        <end position="383"/>
    </location>
</feature>
<dbReference type="PANTHER" id="PTHR22961:SF16">
    <property type="entry name" value="SERINE_THREONINE-PROTEIN KINASE 40"/>
    <property type="match status" value="1"/>
</dbReference>
<evidence type="ECO:0000313" key="4">
    <source>
        <dbReference type="EMBL" id="JAB56460.1"/>
    </source>
</evidence>
<reference evidence="4" key="1">
    <citation type="journal article" date="2014" name="Insect Biochem. Mol. Biol.">
        <title>An insight into the sialome of the frog biting fly, Corethrella appendiculata.</title>
        <authorList>
            <person name="Ribeiro J.M.C."/>
            <person name="Chagas A.C."/>
            <person name="Pham V.M."/>
            <person name="Lounibos L.P."/>
            <person name="Calvo E."/>
        </authorList>
    </citation>
    <scope>NUCLEOTIDE SEQUENCE</scope>
    <source>
        <tissue evidence="4">Salivary glands</tissue>
    </source>
</reference>
<dbReference type="Pfam" id="PF00069">
    <property type="entry name" value="Pkinase"/>
    <property type="match status" value="1"/>
</dbReference>
<dbReference type="PROSITE" id="PS50011">
    <property type="entry name" value="PROTEIN_KINASE_DOM"/>
    <property type="match status" value="1"/>
</dbReference>
<dbReference type="InterPro" id="IPR024104">
    <property type="entry name" value="Tribbles/Ser_Thr_kinase_40"/>
</dbReference>
<dbReference type="EMBL" id="GANO01003411">
    <property type="protein sequence ID" value="JAB56460.1"/>
    <property type="molecule type" value="mRNA"/>
</dbReference>
<dbReference type="InterPro" id="IPR011009">
    <property type="entry name" value="Kinase-like_dom_sf"/>
</dbReference>
<accession>U5ES46</accession>
<evidence type="ECO:0000256" key="1">
    <source>
        <dbReference type="ARBA" id="ARBA00003412"/>
    </source>
</evidence>